<dbReference type="EMBL" id="LR593887">
    <property type="protein sequence ID" value="VTS08710.1"/>
    <property type="molecule type" value="Genomic_DNA"/>
</dbReference>
<dbReference type="PANTHER" id="PTHR43179:SF7">
    <property type="entry name" value="RHAMNOSYLTRANSFERASE WBBL"/>
    <property type="match status" value="1"/>
</dbReference>
<dbReference type="InterPro" id="IPR001173">
    <property type="entry name" value="Glyco_trans_2-like"/>
</dbReference>
<dbReference type="InterPro" id="IPR029044">
    <property type="entry name" value="Nucleotide-diphossugar_trans"/>
</dbReference>
<protein>
    <recommendedName>
        <fullName evidence="1">Glycosyltransferase 2-like domain-containing protein</fullName>
    </recommendedName>
</protein>
<keyword evidence="2" id="KW-0808">Transferase</keyword>
<dbReference type="AlphaFoldDB" id="A0A6C2YWD2"/>
<dbReference type="InParanoid" id="A0A6C2YWD2"/>
<dbReference type="Proteomes" id="UP000464378">
    <property type="component" value="Chromosome"/>
</dbReference>
<proteinExistence type="predicted"/>
<reference evidence="2" key="1">
    <citation type="submission" date="2019-04" db="EMBL/GenBank/DDBJ databases">
        <authorList>
            <consortium name="Science for Life Laboratories"/>
        </authorList>
    </citation>
    <scope>NUCLEOTIDE SEQUENCE</scope>
    <source>
        <strain evidence="2">MBLW1</strain>
    </source>
</reference>
<organism evidence="2">
    <name type="scientific">Tuwongella immobilis</name>
    <dbReference type="NCBI Taxonomy" id="692036"/>
    <lineage>
        <taxon>Bacteria</taxon>
        <taxon>Pseudomonadati</taxon>
        <taxon>Planctomycetota</taxon>
        <taxon>Planctomycetia</taxon>
        <taxon>Gemmatales</taxon>
        <taxon>Gemmataceae</taxon>
        <taxon>Tuwongella</taxon>
    </lineage>
</organism>
<evidence type="ECO:0000259" key="1">
    <source>
        <dbReference type="Pfam" id="PF00535"/>
    </source>
</evidence>
<dbReference type="SUPFAM" id="SSF53448">
    <property type="entry name" value="Nucleotide-diphospho-sugar transferases"/>
    <property type="match status" value="1"/>
</dbReference>
<keyword evidence="3" id="KW-1185">Reference proteome</keyword>
<sequence>MPAPKMIPLETDAPGLAVGTLTPSDRLPLPAEQPEDWRPDWIRRLSESGPVDLSICIASWNCIDYLRKCLESLHDIPQGVRLETIVVDNASHDGAAEMVAKDFPEVLLVRNSENKGFAKASNQAAALATGRYVFFLNNDTELPAQTLRKLLDYAEAHPEVGMIGPKLLGGDGAVQISYRRRPSLLAMLHRTSILRWTGLFRGEYQRYRRDSFQAREARRVEILMGAAVLMRRDVFEQCGRWDEDYHFGGEDIDLSERVGRQYPLVYLADVEITHFGRISSRQNIEFAAPNVLIGYVHYFRKTGTSRLALAAYKATVTIDLPFQLLGKSLQLLWRTLRGQSVRAAKTRIALRGLWHFARHELTRFWKA</sequence>
<name>A0A6C2YWD2_9BACT</name>
<evidence type="ECO:0000313" key="2">
    <source>
        <dbReference type="EMBL" id="VIP05677.1"/>
    </source>
</evidence>
<evidence type="ECO:0000313" key="3">
    <source>
        <dbReference type="Proteomes" id="UP000464378"/>
    </source>
</evidence>
<feature type="domain" description="Glycosyltransferase 2-like" evidence="1">
    <location>
        <begin position="54"/>
        <end position="237"/>
    </location>
</feature>
<dbReference type="CDD" id="cd04186">
    <property type="entry name" value="GT_2_like_c"/>
    <property type="match status" value="1"/>
</dbReference>
<dbReference type="Gene3D" id="3.90.550.10">
    <property type="entry name" value="Spore Coat Polysaccharide Biosynthesis Protein SpsA, Chain A"/>
    <property type="match status" value="1"/>
</dbReference>
<dbReference type="Pfam" id="PF00535">
    <property type="entry name" value="Glycos_transf_2"/>
    <property type="match status" value="1"/>
</dbReference>
<dbReference type="KEGG" id="tim:GMBLW1_35160"/>
<gene>
    <name evidence="2" type="ORF">GMBLW1_35160</name>
</gene>
<dbReference type="EMBL" id="LR586016">
    <property type="protein sequence ID" value="VIP05677.1"/>
    <property type="molecule type" value="Genomic_DNA"/>
</dbReference>
<dbReference type="GO" id="GO:0016740">
    <property type="term" value="F:transferase activity"/>
    <property type="evidence" value="ECO:0007669"/>
    <property type="project" value="UniProtKB-KW"/>
</dbReference>
<accession>A0A6C2YWD2</accession>
<dbReference type="RefSeq" id="WP_232056385.1">
    <property type="nucleotide sequence ID" value="NZ_LR593887.1"/>
</dbReference>
<dbReference type="PANTHER" id="PTHR43179">
    <property type="entry name" value="RHAMNOSYLTRANSFERASE WBBL"/>
    <property type="match status" value="1"/>
</dbReference>